<dbReference type="InterPro" id="IPR029066">
    <property type="entry name" value="PLP-binding_barrel"/>
</dbReference>
<protein>
    <recommendedName>
        <fullName evidence="2">Pyridoxal phosphate homeostasis protein</fullName>
        <shortName evidence="2">PLP homeostasis protein</shortName>
    </recommendedName>
</protein>
<keyword evidence="7" id="KW-1185">Reference proteome</keyword>
<evidence type="ECO:0000256" key="4">
    <source>
        <dbReference type="RuleBase" id="RU004514"/>
    </source>
</evidence>
<proteinExistence type="inferred from homology"/>
<dbReference type="AlphaFoldDB" id="A0A364P2S3"/>
<dbReference type="NCBIfam" id="TIGR00044">
    <property type="entry name" value="YggS family pyridoxal phosphate-dependent enzyme"/>
    <property type="match status" value="1"/>
</dbReference>
<evidence type="ECO:0000256" key="3">
    <source>
        <dbReference type="PIRSR" id="PIRSR004848-1"/>
    </source>
</evidence>
<dbReference type="PIRSF" id="PIRSF004848">
    <property type="entry name" value="YBL036c_PLPDEIII"/>
    <property type="match status" value="1"/>
</dbReference>
<evidence type="ECO:0000256" key="2">
    <source>
        <dbReference type="HAMAP-Rule" id="MF_02087"/>
    </source>
</evidence>
<dbReference type="Gene3D" id="3.20.20.10">
    <property type="entry name" value="Alanine racemase"/>
    <property type="match status" value="1"/>
</dbReference>
<feature type="domain" description="Alanine racemase N-terminal" evidence="5">
    <location>
        <begin position="6"/>
        <end position="218"/>
    </location>
</feature>
<accession>A0A364P2S3</accession>
<name>A0A364P2S3_9PROT</name>
<dbReference type="InterPro" id="IPR001608">
    <property type="entry name" value="Ala_racemase_N"/>
</dbReference>
<feature type="modified residue" description="N6-(pyridoxal phosphate)lysine" evidence="2 3">
    <location>
        <position position="34"/>
    </location>
</feature>
<dbReference type="Proteomes" id="UP000251075">
    <property type="component" value="Unassembled WGS sequence"/>
</dbReference>
<dbReference type="PANTHER" id="PTHR10146:SF14">
    <property type="entry name" value="PYRIDOXAL PHOSPHATE HOMEOSTASIS PROTEIN"/>
    <property type="match status" value="1"/>
</dbReference>
<dbReference type="SUPFAM" id="SSF51419">
    <property type="entry name" value="PLP-binding barrel"/>
    <property type="match status" value="1"/>
</dbReference>
<gene>
    <name evidence="6" type="ORF">CU669_00445</name>
</gene>
<dbReference type="CDD" id="cd00635">
    <property type="entry name" value="PLPDE_III_YBL036c_like"/>
    <property type="match status" value="1"/>
</dbReference>
<comment type="caution">
    <text evidence="6">The sequence shown here is derived from an EMBL/GenBank/DDBJ whole genome shotgun (WGS) entry which is preliminary data.</text>
</comment>
<evidence type="ECO:0000313" key="7">
    <source>
        <dbReference type="Proteomes" id="UP000251075"/>
    </source>
</evidence>
<comment type="cofactor">
    <cofactor evidence="3">
        <name>pyridoxal 5'-phosphate</name>
        <dbReference type="ChEBI" id="CHEBI:597326"/>
    </cofactor>
</comment>
<keyword evidence="1 2" id="KW-0663">Pyridoxal phosphate</keyword>
<dbReference type="InterPro" id="IPR011078">
    <property type="entry name" value="PyrdxlP_homeostasis"/>
</dbReference>
<dbReference type="OrthoDB" id="9804072at2"/>
<reference evidence="6 7" key="1">
    <citation type="submission" date="2017-11" db="EMBL/GenBank/DDBJ databases">
        <title>Draft genome sequence of magnetotactic bacterium Magnetospirillum kuznetsovii LBB-42.</title>
        <authorList>
            <person name="Grouzdev D.S."/>
            <person name="Rysina M.S."/>
            <person name="Baslerov R.V."/>
            <person name="Koziaeva V."/>
        </authorList>
    </citation>
    <scope>NUCLEOTIDE SEQUENCE [LARGE SCALE GENOMIC DNA]</scope>
    <source>
        <strain evidence="6 7">LBB-42</strain>
    </source>
</reference>
<dbReference type="PANTHER" id="PTHR10146">
    <property type="entry name" value="PROLINE SYNTHETASE CO-TRANSCRIBED BACTERIAL HOMOLOG PROTEIN"/>
    <property type="match status" value="1"/>
</dbReference>
<dbReference type="RefSeq" id="WP_112141842.1">
    <property type="nucleotide sequence ID" value="NZ_PGTO01000001.1"/>
</dbReference>
<comment type="function">
    <text evidence="2">Pyridoxal 5'-phosphate (PLP)-binding protein, which is involved in PLP homeostasis.</text>
</comment>
<sequence>MIAAALAAVQDRINEAARAAGRDPDSVALVAVSKTHPAEAVEEAVLAGQLVFGENRVQEAKAKFPDLKARFPQLELHLIGPLQTNKVREAVALFDVIESIDRPKLARAVADEMARIGRKPRLLIQVNTGREDQKAGCDPDHVDSLITVCRDQYHLEIEGLMCIPPAEADPAPHFRLLAEMAARNGLSVLSMGMSGDYPAAIRAGATHVRVGSAIFGHRDYA</sequence>
<dbReference type="HAMAP" id="MF_02087">
    <property type="entry name" value="PLP_homeostasis"/>
    <property type="match status" value="1"/>
</dbReference>
<dbReference type="Pfam" id="PF01168">
    <property type="entry name" value="Ala_racemase_N"/>
    <property type="match status" value="1"/>
</dbReference>
<dbReference type="EMBL" id="PGTO01000001">
    <property type="protein sequence ID" value="RAU23611.1"/>
    <property type="molecule type" value="Genomic_DNA"/>
</dbReference>
<comment type="similarity">
    <text evidence="2 4">Belongs to the pyridoxal phosphate-binding protein YggS/PROSC family.</text>
</comment>
<evidence type="ECO:0000256" key="1">
    <source>
        <dbReference type="ARBA" id="ARBA00022898"/>
    </source>
</evidence>
<evidence type="ECO:0000313" key="6">
    <source>
        <dbReference type="EMBL" id="RAU23611.1"/>
    </source>
</evidence>
<evidence type="ECO:0000259" key="5">
    <source>
        <dbReference type="Pfam" id="PF01168"/>
    </source>
</evidence>
<dbReference type="FunFam" id="3.20.20.10:FF:000018">
    <property type="entry name" value="Pyridoxal phosphate homeostasis protein"/>
    <property type="match status" value="1"/>
</dbReference>
<dbReference type="GO" id="GO:0030170">
    <property type="term" value="F:pyridoxal phosphate binding"/>
    <property type="evidence" value="ECO:0007669"/>
    <property type="project" value="UniProtKB-UniRule"/>
</dbReference>
<organism evidence="6 7">
    <name type="scientific">Paramagnetospirillum kuznetsovii</name>
    <dbReference type="NCBI Taxonomy" id="2053833"/>
    <lineage>
        <taxon>Bacteria</taxon>
        <taxon>Pseudomonadati</taxon>
        <taxon>Pseudomonadota</taxon>
        <taxon>Alphaproteobacteria</taxon>
        <taxon>Rhodospirillales</taxon>
        <taxon>Magnetospirillaceae</taxon>
        <taxon>Paramagnetospirillum</taxon>
    </lineage>
</organism>